<reference evidence="1" key="1">
    <citation type="submission" date="2018-05" db="EMBL/GenBank/DDBJ databases">
        <authorList>
            <person name="Lanie J.A."/>
            <person name="Ng W.-L."/>
            <person name="Kazmierczak K.M."/>
            <person name="Andrzejewski T.M."/>
            <person name="Davidsen T.M."/>
            <person name="Wayne K.J."/>
            <person name="Tettelin H."/>
            <person name="Glass J.I."/>
            <person name="Rusch D."/>
            <person name="Podicherti R."/>
            <person name="Tsui H.-C.T."/>
            <person name="Winkler M.E."/>
        </authorList>
    </citation>
    <scope>NUCLEOTIDE SEQUENCE</scope>
</reference>
<sequence>MKAAKRRNRVILAAERVKTPRWFGDTVSPEGDAPADTANDVGDVLAETVEQVEKLIPPQDRKHKLISDGVPTEWLMESARRWITAMMADEGVLEPIESANRRTKAEIRSRESGTLAGLYVADILLREWMPEARFS</sequence>
<protein>
    <submittedName>
        <fullName evidence="1">Uncharacterized protein</fullName>
    </submittedName>
</protein>
<feature type="non-terminal residue" evidence="1">
    <location>
        <position position="135"/>
    </location>
</feature>
<organism evidence="1">
    <name type="scientific">marine metagenome</name>
    <dbReference type="NCBI Taxonomy" id="408172"/>
    <lineage>
        <taxon>unclassified sequences</taxon>
        <taxon>metagenomes</taxon>
        <taxon>ecological metagenomes</taxon>
    </lineage>
</organism>
<evidence type="ECO:0000313" key="1">
    <source>
        <dbReference type="EMBL" id="SVD50492.1"/>
    </source>
</evidence>
<gene>
    <name evidence="1" type="ORF">METZ01_LOCUS403346</name>
</gene>
<proteinExistence type="predicted"/>
<name>A0A382VVF7_9ZZZZ</name>
<dbReference type="AlphaFoldDB" id="A0A382VVF7"/>
<dbReference type="EMBL" id="UINC01154936">
    <property type="protein sequence ID" value="SVD50492.1"/>
    <property type="molecule type" value="Genomic_DNA"/>
</dbReference>
<accession>A0A382VVF7</accession>